<keyword evidence="3 5" id="KW-1133">Transmembrane helix</keyword>
<protein>
    <recommendedName>
        <fullName evidence="8">Membrane transporter protein</fullName>
    </recommendedName>
</protein>
<evidence type="ECO:0000313" key="7">
    <source>
        <dbReference type="Proteomes" id="UP001230188"/>
    </source>
</evidence>
<dbReference type="InterPro" id="IPR051598">
    <property type="entry name" value="TSUP/Inactive_protease-like"/>
</dbReference>
<feature type="transmembrane region" description="Helical" evidence="5">
    <location>
        <begin position="79"/>
        <end position="101"/>
    </location>
</feature>
<dbReference type="GO" id="GO:0016020">
    <property type="term" value="C:membrane"/>
    <property type="evidence" value="ECO:0007669"/>
    <property type="project" value="UniProtKB-SubCell"/>
</dbReference>
<feature type="transmembrane region" description="Helical" evidence="5">
    <location>
        <begin position="291"/>
        <end position="308"/>
    </location>
</feature>
<accession>A0AAD7ULD7</accession>
<sequence length="312" mass="32024">MMKFCAQPSMRRFWTHRVTLSRAVLSQPRRASSDVSKKMSLSGLGATGVVAGALGSLAGMGGGFVAIPMMTHFGVGQHVAHGTSLVGVLATGCAGAVAYGLDGEVDPLAALLVASTGALTARFGALAASRLEAQILKRALGVFMLVIAPVVPFKQRIMDLLAAEQRRPSSEIRDDLTSPAALVARVQELRPADFVPLLGIGVMSGFLAGLFGVGGGAIVVPLLALATDMDHKLALGTSLAAMVPTAVAGVAAHARLGNVQLLTATPLLVGTCTGAYFGGRLGSAYIPDEPMKLGFGVLMFALGSRTLITSFR</sequence>
<evidence type="ECO:0000256" key="3">
    <source>
        <dbReference type="ARBA" id="ARBA00022989"/>
    </source>
</evidence>
<evidence type="ECO:0000313" key="6">
    <source>
        <dbReference type="EMBL" id="KAJ8611421.1"/>
    </source>
</evidence>
<gene>
    <name evidence="6" type="ORF">CTAYLR_008997</name>
</gene>
<keyword evidence="7" id="KW-1185">Reference proteome</keyword>
<feature type="transmembrane region" description="Helical" evidence="5">
    <location>
        <begin position="107"/>
        <end position="128"/>
    </location>
</feature>
<organism evidence="6 7">
    <name type="scientific">Chrysophaeum taylorii</name>
    <dbReference type="NCBI Taxonomy" id="2483200"/>
    <lineage>
        <taxon>Eukaryota</taxon>
        <taxon>Sar</taxon>
        <taxon>Stramenopiles</taxon>
        <taxon>Ochrophyta</taxon>
        <taxon>Pelagophyceae</taxon>
        <taxon>Pelagomonadales</taxon>
        <taxon>Pelagomonadaceae</taxon>
        <taxon>Chrysophaeum</taxon>
    </lineage>
</organism>
<feature type="transmembrane region" description="Helical" evidence="5">
    <location>
        <begin position="197"/>
        <end position="226"/>
    </location>
</feature>
<comment type="caution">
    <text evidence="6">The sequence shown here is derived from an EMBL/GenBank/DDBJ whole genome shotgun (WGS) entry which is preliminary data.</text>
</comment>
<name>A0AAD7ULD7_9STRA</name>
<proteinExistence type="predicted"/>
<feature type="transmembrane region" description="Helical" evidence="5">
    <location>
        <begin position="259"/>
        <end position="279"/>
    </location>
</feature>
<dbReference type="PANTHER" id="PTHR43701">
    <property type="entry name" value="MEMBRANE TRANSPORTER PROTEIN MJ0441-RELATED"/>
    <property type="match status" value="1"/>
</dbReference>
<keyword evidence="2 5" id="KW-0812">Transmembrane</keyword>
<evidence type="ECO:0000256" key="4">
    <source>
        <dbReference type="ARBA" id="ARBA00023136"/>
    </source>
</evidence>
<dbReference type="Pfam" id="PF01925">
    <property type="entry name" value="TauE"/>
    <property type="match status" value="1"/>
</dbReference>
<evidence type="ECO:0000256" key="2">
    <source>
        <dbReference type="ARBA" id="ARBA00022692"/>
    </source>
</evidence>
<reference evidence="6" key="1">
    <citation type="submission" date="2023-01" db="EMBL/GenBank/DDBJ databases">
        <title>Metagenome sequencing of chrysophaentin producing Chrysophaeum taylorii.</title>
        <authorList>
            <person name="Davison J."/>
            <person name="Bewley C."/>
        </authorList>
    </citation>
    <scope>NUCLEOTIDE SEQUENCE</scope>
    <source>
        <strain evidence="6">NIES-1699</strain>
    </source>
</reference>
<feature type="transmembrane region" description="Helical" evidence="5">
    <location>
        <begin position="43"/>
        <end position="67"/>
    </location>
</feature>
<dbReference type="EMBL" id="JAQMWT010000075">
    <property type="protein sequence ID" value="KAJ8611421.1"/>
    <property type="molecule type" value="Genomic_DNA"/>
</dbReference>
<feature type="transmembrane region" description="Helical" evidence="5">
    <location>
        <begin position="233"/>
        <end position="253"/>
    </location>
</feature>
<dbReference type="InterPro" id="IPR002781">
    <property type="entry name" value="TM_pro_TauE-like"/>
</dbReference>
<evidence type="ECO:0000256" key="1">
    <source>
        <dbReference type="ARBA" id="ARBA00004141"/>
    </source>
</evidence>
<keyword evidence="4 5" id="KW-0472">Membrane</keyword>
<evidence type="ECO:0000256" key="5">
    <source>
        <dbReference type="SAM" id="Phobius"/>
    </source>
</evidence>
<dbReference type="AlphaFoldDB" id="A0AAD7ULD7"/>
<feature type="transmembrane region" description="Helical" evidence="5">
    <location>
        <begin position="135"/>
        <end position="153"/>
    </location>
</feature>
<dbReference type="PANTHER" id="PTHR43701:SF2">
    <property type="entry name" value="MEMBRANE TRANSPORTER PROTEIN YJNA-RELATED"/>
    <property type="match status" value="1"/>
</dbReference>
<evidence type="ECO:0008006" key="8">
    <source>
        <dbReference type="Google" id="ProtNLM"/>
    </source>
</evidence>
<dbReference type="Proteomes" id="UP001230188">
    <property type="component" value="Unassembled WGS sequence"/>
</dbReference>
<comment type="subcellular location">
    <subcellularLocation>
        <location evidence="1">Membrane</location>
        <topology evidence="1">Multi-pass membrane protein</topology>
    </subcellularLocation>
</comment>